<dbReference type="SUPFAM" id="SSF53474">
    <property type="entry name" value="alpha/beta-Hydrolases"/>
    <property type="match status" value="1"/>
</dbReference>
<proteinExistence type="predicted"/>
<evidence type="ECO:0000259" key="1">
    <source>
        <dbReference type="Pfam" id="PF00561"/>
    </source>
</evidence>
<dbReference type="InterPro" id="IPR000073">
    <property type="entry name" value="AB_hydrolase_1"/>
</dbReference>
<accession>A0ABQ1V2F1</accession>
<comment type="caution">
    <text evidence="2">The sequence shown here is derived from an EMBL/GenBank/DDBJ whole genome shotgun (WGS) entry which is preliminary data.</text>
</comment>
<reference evidence="3" key="1">
    <citation type="journal article" date="2019" name="Int. J. Syst. Evol. Microbiol.">
        <title>The Global Catalogue of Microorganisms (GCM) 10K type strain sequencing project: providing services to taxonomists for standard genome sequencing and annotation.</title>
        <authorList>
            <consortium name="The Broad Institute Genomics Platform"/>
            <consortium name="The Broad Institute Genome Sequencing Center for Infectious Disease"/>
            <person name="Wu L."/>
            <person name="Ma J."/>
        </authorList>
    </citation>
    <scope>NUCLEOTIDE SEQUENCE [LARGE SCALE GENOMIC DNA]</scope>
    <source>
        <strain evidence="3">CCM 7855</strain>
    </source>
</reference>
<evidence type="ECO:0000313" key="3">
    <source>
        <dbReference type="Proteomes" id="UP000632454"/>
    </source>
</evidence>
<sequence>MTFMSSDTTGPLTPVLHWVATPADPSAVVLVLHGGKVRSTAPAQTNHLSAARMRPFARAVATKVPNTAVVMLQYRMRGWNGADESPVADARWALDEIRTRFGDTPVILLGHSMGGRTAAAVADDASVCAVMALAPWWMDPGATDTFRPGRQLVVLHGTMDRWTSPRISRAATERAADRGVDATWTSMSFAGHFMLMRPWVWTRKVVKTITAMAQRCRDDHPEHRARQENRR</sequence>
<name>A0ABQ1V2F1_9NOCA</name>
<dbReference type="Pfam" id="PF00561">
    <property type="entry name" value="Abhydrolase_1"/>
    <property type="match status" value="1"/>
</dbReference>
<keyword evidence="3" id="KW-1185">Reference proteome</keyword>
<evidence type="ECO:0000313" key="2">
    <source>
        <dbReference type="EMBL" id="GGF35030.1"/>
    </source>
</evidence>
<gene>
    <name evidence="2" type="ORF">GCM10007298_33590</name>
</gene>
<organism evidence="2 3">
    <name type="scientific">Williamsia phyllosphaerae</name>
    <dbReference type="NCBI Taxonomy" id="885042"/>
    <lineage>
        <taxon>Bacteria</taxon>
        <taxon>Bacillati</taxon>
        <taxon>Actinomycetota</taxon>
        <taxon>Actinomycetes</taxon>
        <taxon>Mycobacteriales</taxon>
        <taxon>Nocardiaceae</taxon>
        <taxon>Williamsia</taxon>
    </lineage>
</organism>
<feature type="domain" description="AB hydrolase-1" evidence="1">
    <location>
        <begin position="86"/>
        <end position="144"/>
    </location>
</feature>
<dbReference type="Gene3D" id="3.40.50.1820">
    <property type="entry name" value="alpha/beta hydrolase"/>
    <property type="match status" value="1"/>
</dbReference>
<protein>
    <recommendedName>
        <fullName evidence="1">AB hydrolase-1 domain-containing protein</fullName>
    </recommendedName>
</protein>
<dbReference type="Proteomes" id="UP000632454">
    <property type="component" value="Unassembled WGS sequence"/>
</dbReference>
<dbReference type="InterPro" id="IPR029058">
    <property type="entry name" value="AB_hydrolase_fold"/>
</dbReference>
<dbReference type="EMBL" id="BMCS01000002">
    <property type="protein sequence ID" value="GGF35030.1"/>
    <property type="molecule type" value="Genomic_DNA"/>
</dbReference>